<protein>
    <submittedName>
        <fullName evidence="1">Uncharacterized protein</fullName>
    </submittedName>
</protein>
<gene>
    <name evidence="1" type="primary">ORF10318</name>
</gene>
<dbReference type="EMBL" id="HACG01003425">
    <property type="protein sequence ID" value="CEK50290.1"/>
    <property type="molecule type" value="Transcribed_RNA"/>
</dbReference>
<sequence length="154" mass="17312">MSGHYSRPVQFFHQDDFSIIPPYSDFTGLSDITGIAQSCSISHHLTCSTNNSGIQSCLSKSGYTSSRPWPDCYMPTIAAATETQAVQTLPDNFLHFQHFPNHMEFRENSYHNVSSKLDHLMKPLWYYNNQSHTGDIHELVVADSSHTTINSGEA</sequence>
<dbReference type="AlphaFoldDB" id="A0A0B6Y430"/>
<feature type="non-terminal residue" evidence="1">
    <location>
        <position position="154"/>
    </location>
</feature>
<organism evidence="1">
    <name type="scientific">Arion vulgaris</name>
    <dbReference type="NCBI Taxonomy" id="1028688"/>
    <lineage>
        <taxon>Eukaryota</taxon>
        <taxon>Metazoa</taxon>
        <taxon>Spiralia</taxon>
        <taxon>Lophotrochozoa</taxon>
        <taxon>Mollusca</taxon>
        <taxon>Gastropoda</taxon>
        <taxon>Heterobranchia</taxon>
        <taxon>Euthyneura</taxon>
        <taxon>Panpulmonata</taxon>
        <taxon>Eupulmonata</taxon>
        <taxon>Stylommatophora</taxon>
        <taxon>Helicina</taxon>
        <taxon>Arionoidea</taxon>
        <taxon>Arionidae</taxon>
        <taxon>Arion</taxon>
    </lineage>
</organism>
<accession>A0A0B6Y430</accession>
<evidence type="ECO:0000313" key="1">
    <source>
        <dbReference type="EMBL" id="CEK50290.1"/>
    </source>
</evidence>
<name>A0A0B6Y430_9EUPU</name>
<proteinExistence type="predicted"/>
<reference evidence="1" key="1">
    <citation type="submission" date="2014-12" db="EMBL/GenBank/DDBJ databases">
        <title>Insight into the proteome of Arion vulgaris.</title>
        <authorList>
            <person name="Aradska J."/>
            <person name="Bulat T."/>
            <person name="Smidak R."/>
            <person name="Sarate P."/>
            <person name="Gangsoo J."/>
            <person name="Sialana F."/>
            <person name="Bilban M."/>
            <person name="Lubec G."/>
        </authorList>
    </citation>
    <scope>NUCLEOTIDE SEQUENCE</scope>
    <source>
        <tissue evidence="1">Skin</tissue>
    </source>
</reference>